<protein>
    <submittedName>
        <fullName evidence="11">Amino acid ABC transporter membrane protein 1, PAAT family</fullName>
    </submittedName>
</protein>
<name>A0A1I1CBL0_9PSEU</name>
<organism evidence="11 12">
    <name type="scientific">Amycolatopsis marina</name>
    <dbReference type="NCBI Taxonomy" id="490629"/>
    <lineage>
        <taxon>Bacteria</taxon>
        <taxon>Bacillati</taxon>
        <taxon>Actinomycetota</taxon>
        <taxon>Actinomycetes</taxon>
        <taxon>Pseudonocardiales</taxon>
        <taxon>Pseudonocardiaceae</taxon>
        <taxon>Amycolatopsis</taxon>
    </lineage>
</organism>
<dbReference type="Pfam" id="PF00528">
    <property type="entry name" value="BPD_transp_1"/>
    <property type="match status" value="1"/>
</dbReference>
<keyword evidence="7 9" id="KW-1133">Transmembrane helix</keyword>
<evidence type="ECO:0000256" key="3">
    <source>
        <dbReference type="ARBA" id="ARBA00022448"/>
    </source>
</evidence>
<dbReference type="OrthoDB" id="3181282at2"/>
<dbReference type="RefSeq" id="WP_091678008.1">
    <property type="nucleotide sequence ID" value="NZ_FOKG01000025.1"/>
</dbReference>
<dbReference type="PANTHER" id="PTHR30614:SF37">
    <property type="entry name" value="AMINO-ACID ABC TRANSPORTER PERMEASE PROTEIN YHDX-RELATED"/>
    <property type="match status" value="1"/>
</dbReference>
<feature type="transmembrane region" description="Helical" evidence="9">
    <location>
        <begin position="148"/>
        <end position="170"/>
    </location>
</feature>
<feature type="transmembrane region" description="Helical" evidence="9">
    <location>
        <begin position="54"/>
        <end position="73"/>
    </location>
</feature>
<feature type="domain" description="ABC transmembrane type-1" evidence="10">
    <location>
        <begin position="15"/>
        <end position="203"/>
    </location>
</feature>
<reference evidence="12" key="1">
    <citation type="submission" date="2016-10" db="EMBL/GenBank/DDBJ databases">
        <authorList>
            <person name="Varghese N."/>
            <person name="Submissions S."/>
        </authorList>
    </citation>
    <scope>NUCLEOTIDE SEQUENCE [LARGE SCALE GENOMIC DNA]</scope>
    <source>
        <strain evidence="12">CGMCC 4.3568</strain>
    </source>
</reference>
<keyword evidence="6" id="KW-0029">Amino-acid transport</keyword>
<keyword evidence="12" id="KW-1185">Reference proteome</keyword>
<comment type="subcellular location">
    <subcellularLocation>
        <location evidence="1 9">Cell membrane</location>
        <topology evidence="1 9">Multi-pass membrane protein</topology>
    </subcellularLocation>
</comment>
<evidence type="ECO:0000256" key="5">
    <source>
        <dbReference type="ARBA" id="ARBA00022692"/>
    </source>
</evidence>
<feature type="transmembrane region" description="Helical" evidence="9">
    <location>
        <begin position="20"/>
        <end position="42"/>
    </location>
</feature>
<dbReference type="GO" id="GO:0043190">
    <property type="term" value="C:ATP-binding cassette (ABC) transporter complex"/>
    <property type="evidence" value="ECO:0007669"/>
    <property type="project" value="InterPro"/>
</dbReference>
<evidence type="ECO:0000256" key="7">
    <source>
        <dbReference type="ARBA" id="ARBA00022989"/>
    </source>
</evidence>
<dbReference type="STRING" id="490629.SAMN05216266_1253"/>
<feature type="transmembrane region" description="Helical" evidence="9">
    <location>
        <begin position="182"/>
        <end position="206"/>
    </location>
</feature>
<evidence type="ECO:0000256" key="8">
    <source>
        <dbReference type="ARBA" id="ARBA00023136"/>
    </source>
</evidence>
<dbReference type="InterPro" id="IPR035906">
    <property type="entry name" value="MetI-like_sf"/>
</dbReference>
<dbReference type="InterPro" id="IPR010065">
    <property type="entry name" value="AA_ABC_transptr_permease_3TM"/>
</dbReference>
<dbReference type="Gene3D" id="1.10.3720.10">
    <property type="entry name" value="MetI-like"/>
    <property type="match status" value="1"/>
</dbReference>
<dbReference type="GO" id="GO:0006865">
    <property type="term" value="P:amino acid transport"/>
    <property type="evidence" value="ECO:0007669"/>
    <property type="project" value="UniProtKB-KW"/>
</dbReference>
<dbReference type="InterPro" id="IPR000515">
    <property type="entry name" value="MetI-like"/>
</dbReference>
<proteinExistence type="inferred from homology"/>
<evidence type="ECO:0000256" key="6">
    <source>
        <dbReference type="ARBA" id="ARBA00022970"/>
    </source>
</evidence>
<evidence type="ECO:0000313" key="12">
    <source>
        <dbReference type="Proteomes" id="UP000243799"/>
    </source>
</evidence>
<dbReference type="AlphaFoldDB" id="A0A1I1CBL0"/>
<dbReference type="CDD" id="cd06261">
    <property type="entry name" value="TM_PBP2"/>
    <property type="match status" value="1"/>
</dbReference>
<keyword evidence="5 9" id="KW-0812">Transmembrane</keyword>
<dbReference type="Proteomes" id="UP000243799">
    <property type="component" value="Unassembled WGS sequence"/>
</dbReference>
<comment type="similarity">
    <text evidence="2">Belongs to the binding-protein-dependent transport system permease family. HisMQ subfamily.</text>
</comment>
<dbReference type="InterPro" id="IPR043429">
    <property type="entry name" value="ArtM/GltK/GlnP/TcyL/YhdX-like"/>
</dbReference>
<dbReference type="SUPFAM" id="SSF161098">
    <property type="entry name" value="MetI-like"/>
    <property type="match status" value="1"/>
</dbReference>
<dbReference type="PROSITE" id="PS50928">
    <property type="entry name" value="ABC_TM1"/>
    <property type="match status" value="1"/>
</dbReference>
<keyword evidence="4" id="KW-1003">Cell membrane</keyword>
<dbReference type="PANTHER" id="PTHR30614">
    <property type="entry name" value="MEMBRANE COMPONENT OF AMINO ACID ABC TRANSPORTER"/>
    <property type="match status" value="1"/>
</dbReference>
<gene>
    <name evidence="11" type="ORF">SAMN05216266_1253</name>
</gene>
<feature type="transmembrane region" description="Helical" evidence="9">
    <location>
        <begin position="79"/>
        <end position="100"/>
    </location>
</feature>
<dbReference type="NCBIfam" id="TIGR01726">
    <property type="entry name" value="HEQRo_perm_3TM"/>
    <property type="match status" value="1"/>
</dbReference>
<evidence type="ECO:0000256" key="9">
    <source>
        <dbReference type="RuleBase" id="RU363032"/>
    </source>
</evidence>
<accession>A0A1I1CBL0</accession>
<evidence type="ECO:0000256" key="4">
    <source>
        <dbReference type="ARBA" id="ARBA00022475"/>
    </source>
</evidence>
<dbReference type="GO" id="GO:0022857">
    <property type="term" value="F:transmembrane transporter activity"/>
    <property type="evidence" value="ECO:0007669"/>
    <property type="project" value="InterPro"/>
</dbReference>
<sequence length="214" mass="22590">MNVVFEHAGEFGEGILRTLQLAGSSFAGAAVVAIVIVCCRVAPVRPLRAFGTAYVELFQNIPLLVWIILFVFGLPEIGIQFDLITTAVIAIALYQGAYYAEALRTGINTVASGQAEAARALGLGFRQSLAQVILPQALRSVIQPLGNLTIMLLMNTALAAAAGVVELAASASRVNNVESDPIVIFTAAGVAYGLLALLISTVFGVLERRLVIHR</sequence>
<keyword evidence="3 9" id="KW-0813">Transport</keyword>
<evidence type="ECO:0000256" key="2">
    <source>
        <dbReference type="ARBA" id="ARBA00010072"/>
    </source>
</evidence>
<keyword evidence="8 9" id="KW-0472">Membrane</keyword>
<dbReference type="EMBL" id="FOKG01000025">
    <property type="protein sequence ID" value="SFB60061.1"/>
    <property type="molecule type" value="Genomic_DNA"/>
</dbReference>
<evidence type="ECO:0000256" key="1">
    <source>
        <dbReference type="ARBA" id="ARBA00004651"/>
    </source>
</evidence>
<evidence type="ECO:0000259" key="10">
    <source>
        <dbReference type="PROSITE" id="PS50928"/>
    </source>
</evidence>
<evidence type="ECO:0000313" key="11">
    <source>
        <dbReference type="EMBL" id="SFB60061.1"/>
    </source>
</evidence>